<evidence type="ECO:0008006" key="3">
    <source>
        <dbReference type="Google" id="ProtNLM"/>
    </source>
</evidence>
<proteinExistence type="predicted"/>
<evidence type="ECO:0000313" key="2">
    <source>
        <dbReference type="Proteomes" id="UP000667802"/>
    </source>
</evidence>
<keyword evidence="2" id="KW-1185">Reference proteome</keyword>
<name>A0AAP5IDZ2_9CYAN</name>
<accession>A0AAP5IDZ2</accession>
<reference evidence="2" key="1">
    <citation type="journal article" date="2021" name="Science">
        <title>Hunting the eagle killer: A cyanobacterial neurotoxin causes vacuolar myelinopathy.</title>
        <authorList>
            <person name="Breinlinger S."/>
            <person name="Phillips T.J."/>
            <person name="Haram B.N."/>
            <person name="Mares J."/>
            <person name="Martinez Yerena J.A."/>
            <person name="Hrouzek P."/>
            <person name="Sobotka R."/>
            <person name="Henderson W.M."/>
            <person name="Schmieder P."/>
            <person name="Williams S.M."/>
            <person name="Lauderdale J.D."/>
            <person name="Wilde H.D."/>
            <person name="Gerrin W."/>
            <person name="Kust A."/>
            <person name="Washington J.W."/>
            <person name="Wagner C."/>
            <person name="Geier B."/>
            <person name="Liebeke M."/>
            <person name="Enke H."/>
            <person name="Niedermeyer T.H.J."/>
            <person name="Wilde S.B."/>
        </authorList>
    </citation>
    <scope>NUCLEOTIDE SEQUENCE [LARGE SCALE GENOMIC DNA]</scope>
    <source>
        <strain evidence="2">Thurmond2011</strain>
    </source>
</reference>
<gene>
    <name evidence="1" type="ORF">G7B40_033760</name>
</gene>
<dbReference type="AlphaFoldDB" id="A0AAP5IDZ2"/>
<comment type="caution">
    <text evidence="1">The sequence shown here is derived from an EMBL/GenBank/DDBJ whole genome shotgun (WGS) entry which is preliminary data.</text>
</comment>
<protein>
    <recommendedName>
        <fullName evidence="3">WD-repeat protein</fullName>
    </recommendedName>
</protein>
<evidence type="ECO:0000313" key="1">
    <source>
        <dbReference type="EMBL" id="MDR9899489.1"/>
    </source>
</evidence>
<dbReference type="EMBL" id="JAALHA020000025">
    <property type="protein sequence ID" value="MDR9899489.1"/>
    <property type="molecule type" value="Genomic_DNA"/>
</dbReference>
<dbReference type="Proteomes" id="UP000667802">
    <property type="component" value="Unassembled WGS sequence"/>
</dbReference>
<sequence length="181" mass="20298">MISLFDSQDSRVNTTGTIKRLARAIMVSQGQFSLVLACCNSTTKQQQILRSLKEFATVDIQQIALPPSAQTLYTTLKNLLGSTQPKALLVKGLESVDALNQVIISTNLMRDEFKKQFEFPVVLWVNDEILRKLIWLAPDLKNWAACTIRFDAQPNQQFIKKQVVCLTGSAMSYQLSVNSSQ</sequence>
<dbReference type="RefSeq" id="WP_208342830.1">
    <property type="nucleotide sequence ID" value="NZ_CAWQFN010000212.1"/>
</dbReference>
<organism evidence="1 2">
    <name type="scientific">Aetokthonos hydrillicola Thurmond2011</name>
    <dbReference type="NCBI Taxonomy" id="2712845"/>
    <lineage>
        <taxon>Bacteria</taxon>
        <taxon>Bacillati</taxon>
        <taxon>Cyanobacteriota</taxon>
        <taxon>Cyanophyceae</taxon>
        <taxon>Nostocales</taxon>
        <taxon>Hapalosiphonaceae</taxon>
        <taxon>Aetokthonos</taxon>
    </lineage>
</organism>